<dbReference type="EMBL" id="CAJOBC010066507">
    <property type="protein sequence ID" value="CAF4228041.1"/>
    <property type="molecule type" value="Genomic_DNA"/>
</dbReference>
<accession>A0A815HJL0</accession>
<evidence type="ECO:0000256" key="1">
    <source>
        <dbReference type="ARBA" id="ARBA00004123"/>
    </source>
</evidence>
<dbReference type="OrthoDB" id="343070at2759"/>
<protein>
    <recommendedName>
        <fullName evidence="5">NUA/TPR/MLP1-2-like domain-containing protein</fullName>
    </recommendedName>
</protein>
<keyword evidence="8" id="KW-1185">Reference proteome</keyword>
<reference evidence="6" key="1">
    <citation type="submission" date="2021-02" db="EMBL/GenBank/DDBJ databases">
        <authorList>
            <person name="Nowell W R."/>
        </authorList>
    </citation>
    <scope>NUCLEOTIDE SEQUENCE</scope>
</reference>
<dbReference type="Pfam" id="PF25785">
    <property type="entry name" value="TPR"/>
    <property type="match status" value="1"/>
</dbReference>
<dbReference type="InterPro" id="IPR057974">
    <property type="entry name" value="NUA/TPR/MLP1-2-like_dom"/>
</dbReference>
<dbReference type="Proteomes" id="UP000663829">
    <property type="component" value="Unassembled WGS sequence"/>
</dbReference>
<evidence type="ECO:0000313" key="7">
    <source>
        <dbReference type="EMBL" id="CAF4228041.1"/>
    </source>
</evidence>
<dbReference type="GO" id="GO:0006406">
    <property type="term" value="P:mRNA export from nucleus"/>
    <property type="evidence" value="ECO:0007669"/>
    <property type="project" value="TreeGrafter"/>
</dbReference>
<dbReference type="GO" id="GO:0017056">
    <property type="term" value="F:structural constituent of nuclear pore"/>
    <property type="evidence" value="ECO:0007669"/>
    <property type="project" value="TreeGrafter"/>
</dbReference>
<evidence type="ECO:0000313" key="6">
    <source>
        <dbReference type="EMBL" id="CAF1354962.1"/>
    </source>
</evidence>
<feature type="coiled-coil region" evidence="4">
    <location>
        <begin position="111"/>
        <end position="145"/>
    </location>
</feature>
<dbReference type="PANTHER" id="PTHR18898">
    <property type="entry name" value="NUCLEOPROTEIN TPR-RELATED"/>
    <property type="match status" value="1"/>
</dbReference>
<dbReference type="PANTHER" id="PTHR18898:SF2">
    <property type="entry name" value="NUCLEOPROTEIN TPR"/>
    <property type="match status" value="1"/>
</dbReference>
<proteinExistence type="predicted"/>
<keyword evidence="2 4" id="KW-0175">Coiled coil</keyword>
<dbReference type="Proteomes" id="UP000681722">
    <property type="component" value="Unassembled WGS sequence"/>
</dbReference>
<feature type="coiled-coil region" evidence="4">
    <location>
        <begin position="207"/>
        <end position="338"/>
    </location>
</feature>
<gene>
    <name evidence="6" type="ORF">GPM918_LOCUS31099</name>
    <name evidence="7" type="ORF">SRO942_LOCUS31734</name>
</gene>
<comment type="caution">
    <text evidence="6">The sequence shown here is derived from an EMBL/GenBank/DDBJ whole genome shotgun (WGS) entry which is preliminary data.</text>
</comment>
<name>A0A815HJL0_9BILA</name>
<dbReference type="GO" id="GO:1901673">
    <property type="term" value="P:regulation of mitotic spindle assembly"/>
    <property type="evidence" value="ECO:0007669"/>
    <property type="project" value="TreeGrafter"/>
</dbReference>
<dbReference type="GO" id="GO:0005643">
    <property type="term" value="C:nuclear pore"/>
    <property type="evidence" value="ECO:0007669"/>
    <property type="project" value="TreeGrafter"/>
</dbReference>
<evidence type="ECO:0000256" key="2">
    <source>
        <dbReference type="ARBA" id="ARBA00023054"/>
    </source>
</evidence>
<sequence length="732" mass="86710">MINENQTIRKLQDELDNTTQLIESIRSKGADLTQFTNFLDGTLSHIRSTETSTTASTPSTPSISNCSECRQLKNALMLELTGKERYRFGYEQLAAMVKEAAPILRKQKQDYEASFEVIAKLTSELNEARKELSDLHQLSDESIENYRYIQRENQYMNDDNKSLGTKIQVLLAEIEEHRTGKRPAEINPTISEDENSSQQVPLTFRNVVELQHANQKLDKMVRELRAQNVIEDEDLNRTRFEELKKEHKLQEVKLKEAKTQLEMWETQMNSLVQERDFLRLLVSRSSSQTNSSSSSSVSTNYHQLENLRDQITRLQEKIDELSKKNTQIYNEKDELTRSSNEKIRTLQYELLTSRTEVEQTITKLNLAIDEQSTNRLTITSLRTEIKGWQERHKTILEMKEKQESQYYEILNELRQIKEEKSTLEMKLNTVEIERKFERIKYEQTDNECKFLKNEIKKNEQIQPVIEKLQNLAEFTKEKTKAMFEARMNDLMLNNDDLKQRFENEERERENDARNFQIRLDEVVHSLQQEKLQHQEMRNKFNMEKERAEQINQQLKEFETKLTTNKTQKSDFEQQLGDYEKELKLFKVQLESANHELELKQTLIQSGNDNINELNSIVEKSSVELENMKQEFDQKRYEFESEIQRLKGELAQQEIIQQQHETHIQSLNSQIQTIQDQHHAEFTKINELIEQAQIEKLALKQQLDEMENIRSHIKFENEQLQQNISQVTTSLYY</sequence>
<organism evidence="6 8">
    <name type="scientific">Didymodactylos carnosus</name>
    <dbReference type="NCBI Taxonomy" id="1234261"/>
    <lineage>
        <taxon>Eukaryota</taxon>
        <taxon>Metazoa</taxon>
        <taxon>Spiralia</taxon>
        <taxon>Gnathifera</taxon>
        <taxon>Rotifera</taxon>
        <taxon>Eurotatoria</taxon>
        <taxon>Bdelloidea</taxon>
        <taxon>Philodinida</taxon>
        <taxon>Philodinidae</taxon>
        <taxon>Didymodactylos</taxon>
    </lineage>
</organism>
<evidence type="ECO:0000259" key="5">
    <source>
        <dbReference type="Pfam" id="PF25785"/>
    </source>
</evidence>
<feature type="coiled-coil region" evidence="4">
    <location>
        <begin position="399"/>
        <end position="722"/>
    </location>
</feature>
<feature type="coiled-coil region" evidence="4">
    <location>
        <begin position="1"/>
        <end position="28"/>
    </location>
</feature>
<dbReference type="EMBL" id="CAJNOQ010015096">
    <property type="protein sequence ID" value="CAF1354962.1"/>
    <property type="molecule type" value="Genomic_DNA"/>
</dbReference>
<comment type="subcellular location">
    <subcellularLocation>
        <location evidence="1">Nucleus</location>
    </subcellularLocation>
</comment>
<evidence type="ECO:0000313" key="8">
    <source>
        <dbReference type="Proteomes" id="UP000663829"/>
    </source>
</evidence>
<feature type="domain" description="NUA/TPR/MLP1-2-like" evidence="5">
    <location>
        <begin position="141"/>
        <end position="227"/>
    </location>
</feature>
<dbReference type="AlphaFoldDB" id="A0A815HJL0"/>
<evidence type="ECO:0000256" key="4">
    <source>
        <dbReference type="SAM" id="Coils"/>
    </source>
</evidence>
<keyword evidence="3" id="KW-0539">Nucleus</keyword>
<evidence type="ECO:0000256" key="3">
    <source>
        <dbReference type="ARBA" id="ARBA00023242"/>
    </source>
</evidence>